<protein>
    <recommendedName>
        <fullName evidence="3">Lipoprotein</fullName>
    </recommendedName>
</protein>
<evidence type="ECO:0008006" key="3">
    <source>
        <dbReference type="Google" id="ProtNLM"/>
    </source>
</evidence>
<name>A0ABP6QHY2_9ACTN</name>
<reference evidence="2" key="1">
    <citation type="journal article" date="2019" name="Int. J. Syst. Evol. Microbiol.">
        <title>The Global Catalogue of Microorganisms (GCM) 10K type strain sequencing project: providing services to taxonomists for standard genome sequencing and annotation.</title>
        <authorList>
            <consortium name="The Broad Institute Genomics Platform"/>
            <consortium name="The Broad Institute Genome Sequencing Center for Infectious Disease"/>
            <person name="Wu L."/>
            <person name="Ma J."/>
        </authorList>
    </citation>
    <scope>NUCLEOTIDE SEQUENCE [LARGE SCALE GENOMIC DNA]</scope>
    <source>
        <strain evidence="2">JCM 9377</strain>
    </source>
</reference>
<proteinExistence type="predicted"/>
<sequence>MRTLAAVLLSVTVLTACGTGHKDVSIPPLTEEPSYPLFDSAQPRTDDLAARTIFQKILRGAGQGNARVCGWVDPAFAETVLGAACPAWVKGITPADRAKLRQVKVPVAVDGDTYREWVIEAPSLQWPGQVAPTTPRADRFVMRLTGDRWMLSL</sequence>
<comment type="caution">
    <text evidence="1">The sequence shown here is derived from an EMBL/GenBank/DDBJ whole genome shotgun (WGS) entry which is preliminary data.</text>
</comment>
<dbReference type="Proteomes" id="UP001501237">
    <property type="component" value="Unassembled WGS sequence"/>
</dbReference>
<evidence type="ECO:0000313" key="2">
    <source>
        <dbReference type="Proteomes" id="UP001501237"/>
    </source>
</evidence>
<keyword evidence="2" id="KW-1185">Reference proteome</keyword>
<dbReference type="PROSITE" id="PS51257">
    <property type="entry name" value="PROKAR_LIPOPROTEIN"/>
    <property type="match status" value="1"/>
</dbReference>
<dbReference type="EMBL" id="BAAAUV010000023">
    <property type="protein sequence ID" value="GAA3232201.1"/>
    <property type="molecule type" value="Genomic_DNA"/>
</dbReference>
<organism evidence="1 2">
    <name type="scientific">Actinocorallia longicatena</name>
    <dbReference type="NCBI Taxonomy" id="111803"/>
    <lineage>
        <taxon>Bacteria</taxon>
        <taxon>Bacillati</taxon>
        <taxon>Actinomycetota</taxon>
        <taxon>Actinomycetes</taxon>
        <taxon>Streptosporangiales</taxon>
        <taxon>Thermomonosporaceae</taxon>
        <taxon>Actinocorallia</taxon>
    </lineage>
</organism>
<dbReference type="RefSeq" id="WP_344835694.1">
    <property type="nucleotide sequence ID" value="NZ_BAAAUV010000023.1"/>
</dbReference>
<accession>A0ABP6QHY2</accession>
<gene>
    <name evidence="1" type="ORF">GCM10010468_63790</name>
</gene>
<evidence type="ECO:0000313" key="1">
    <source>
        <dbReference type="EMBL" id="GAA3232201.1"/>
    </source>
</evidence>